<dbReference type="InterPro" id="IPR020846">
    <property type="entry name" value="MFS_dom"/>
</dbReference>
<protein>
    <submittedName>
        <fullName evidence="7">Facilitated trehalose transporter Tret1-like 26</fullName>
    </submittedName>
</protein>
<evidence type="ECO:0000256" key="3">
    <source>
        <dbReference type="ARBA" id="ARBA00022989"/>
    </source>
</evidence>
<evidence type="ECO:0000256" key="1">
    <source>
        <dbReference type="ARBA" id="ARBA00004141"/>
    </source>
</evidence>
<dbReference type="SUPFAM" id="SSF103473">
    <property type="entry name" value="MFS general substrate transporter"/>
    <property type="match status" value="1"/>
</dbReference>
<evidence type="ECO:0000256" key="5">
    <source>
        <dbReference type="SAM" id="Phobius"/>
    </source>
</evidence>
<dbReference type="GO" id="GO:0016020">
    <property type="term" value="C:membrane"/>
    <property type="evidence" value="ECO:0007669"/>
    <property type="project" value="UniProtKB-SubCell"/>
</dbReference>
<evidence type="ECO:0000259" key="6">
    <source>
        <dbReference type="PROSITE" id="PS50850"/>
    </source>
</evidence>
<dbReference type="PRINTS" id="PR00171">
    <property type="entry name" value="SUGRTRNSPORT"/>
</dbReference>
<dbReference type="InterPro" id="IPR050549">
    <property type="entry name" value="MFS_Trehalose_Transporter"/>
</dbReference>
<dbReference type="PANTHER" id="PTHR48021:SF1">
    <property type="entry name" value="GH07001P-RELATED"/>
    <property type="match status" value="1"/>
</dbReference>
<reference evidence="7" key="1">
    <citation type="journal article" date="2021" name="Sci. Adv.">
        <title>The American lobster genome reveals insights on longevity, neural, and immune adaptations.</title>
        <authorList>
            <person name="Polinski J.M."/>
            <person name="Zimin A.V."/>
            <person name="Clark K.F."/>
            <person name="Kohn A.B."/>
            <person name="Sadowski N."/>
            <person name="Timp W."/>
            <person name="Ptitsyn A."/>
            <person name="Khanna P."/>
            <person name="Romanova D.Y."/>
            <person name="Williams P."/>
            <person name="Greenwood S.J."/>
            <person name="Moroz L.L."/>
            <person name="Walt D.R."/>
            <person name="Bodnar A.G."/>
        </authorList>
    </citation>
    <scope>NUCLEOTIDE SEQUENCE</scope>
    <source>
        <strain evidence="7">GMGI-L3</strain>
    </source>
</reference>
<dbReference type="Gene3D" id="1.20.1250.20">
    <property type="entry name" value="MFS general substrate transporter like domains"/>
    <property type="match status" value="1"/>
</dbReference>
<keyword evidence="4 5" id="KW-0472">Membrane</keyword>
<organism evidence="7 8">
    <name type="scientific">Homarus americanus</name>
    <name type="common">American lobster</name>
    <dbReference type="NCBI Taxonomy" id="6706"/>
    <lineage>
        <taxon>Eukaryota</taxon>
        <taxon>Metazoa</taxon>
        <taxon>Ecdysozoa</taxon>
        <taxon>Arthropoda</taxon>
        <taxon>Crustacea</taxon>
        <taxon>Multicrustacea</taxon>
        <taxon>Malacostraca</taxon>
        <taxon>Eumalacostraca</taxon>
        <taxon>Eucarida</taxon>
        <taxon>Decapoda</taxon>
        <taxon>Pleocyemata</taxon>
        <taxon>Astacidea</taxon>
        <taxon>Nephropoidea</taxon>
        <taxon>Nephropidae</taxon>
        <taxon>Homarus</taxon>
    </lineage>
</organism>
<evidence type="ECO:0000256" key="2">
    <source>
        <dbReference type="ARBA" id="ARBA00022692"/>
    </source>
</evidence>
<dbReference type="Proteomes" id="UP000747542">
    <property type="component" value="Unassembled WGS sequence"/>
</dbReference>
<dbReference type="PANTHER" id="PTHR48021">
    <property type="match status" value="1"/>
</dbReference>
<dbReference type="InterPro" id="IPR003663">
    <property type="entry name" value="Sugar/inositol_transpt"/>
</dbReference>
<dbReference type="InterPro" id="IPR036259">
    <property type="entry name" value="MFS_trans_sf"/>
</dbReference>
<evidence type="ECO:0000313" key="7">
    <source>
        <dbReference type="EMBL" id="KAG7162071.1"/>
    </source>
</evidence>
<keyword evidence="3 5" id="KW-1133">Transmembrane helix</keyword>
<dbReference type="AlphaFoldDB" id="A0A8J5JTB3"/>
<sequence length="251" mass="27330">MNVMRQTQEEARQNTVSMDELKKPYIVKPLVISCILMVLQQLSGAIPVLFNMSLIFKTAGSGLPADVNTIIVGLMMAVSAVVAGALVDTAGRKILLIISAAAMTISLTALDVFFYQKFLDEDRAIENLSWLPLICLIVFVTAFAIGLSPVPWVMTGELFSLNVRGPANGVASMVNWTMSFVVSLAFQPLQAAIGPYGIFWFFAACCAISIIFCILVVPETKGKTLQEITRQLGGPDTTEVTLKKQEEISRF</sequence>
<evidence type="ECO:0000256" key="4">
    <source>
        <dbReference type="ARBA" id="ARBA00023136"/>
    </source>
</evidence>
<dbReference type="EMBL" id="JAHLQT010028027">
    <property type="protein sequence ID" value="KAG7162071.1"/>
    <property type="molecule type" value="Genomic_DNA"/>
</dbReference>
<feature type="transmembrane region" description="Helical" evidence="5">
    <location>
        <begin position="70"/>
        <end position="87"/>
    </location>
</feature>
<accession>A0A8J5JTB3</accession>
<evidence type="ECO:0000313" key="8">
    <source>
        <dbReference type="Proteomes" id="UP000747542"/>
    </source>
</evidence>
<feature type="transmembrane region" description="Helical" evidence="5">
    <location>
        <begin position="94"/>
        <end position="115"/>
    </location>
</feature>
<dbReference type="GO" id="GO:0022857">
    <property type="term" value="F:transmembrane transporter activity"/>
    <property type="evidence" value="ECO:0007669"/>
    <property type="project" value="InterPro"/>
</dbReference>
<comment type="subcellular location">
    <subcellularLocation>
        <location evidence="1">Membrane</location>
        <topology evidence="1">Multi-pass membrane protein</topology>
    </subcellularLocation>
</comment>
<dbReference type="Pfam" id="PF00083">
    <property type="entry name" value="Sugar_tr"/>
    <property type="match status" value="1"/>
</dbReference>
<comment type="caution">
    <text evidence="7">The sequence shown here is derived from an EMBL/GenBank/DDBJ whole genome shotgun (WGS) entry which is preliminary data.</text>
</comment>
<feature type="transmembrane region" description="Helical" evidence="5">
    <location>
        <begin position="130"/>
        <end position="154"/>
    </location>
</feature>
<name>A0A8J5JTB3_HOMAM</name>
<dbReference type="InterPro" id="IPR005828">
    <property type="entry name" value="MFS_sugar_transport-like"/>
</dbReference>
<feature type="domain" description="Major facilitator superfamily (MFS) profile" evidence="6">
    <location>
        <begin position="1"/>
        <end position="221"/>
    </location>
</feature>
<gene>
    <name evidence="7" type="primary">Tret1-L26</name>
    <name evidence="7" type="ORF">Hamer_G023975</name>
</gene>
<keyword evidence="2 5" id="KW-0812">Transmembrane</keyword>
<feature type="transmembrane region" description="Helical" evidence="5">
    <location>
        <begin position="166"/>
        <end position="186"/>
    </location>
</feature>
<proteinExistence type="predicted"/>
<dbReference type="PROSITE" id="PS50850">
    <property type="entry name" value="MFS"/>
    <property type="match status" value="1"/>
</dbReference>
<feature type="transmembrane region" description="Helical" evidence="5">
    <location>
        <begin position="198"/>
        <end position="217"/>
    </location>
</feature>
<feature type="transmembrane region" description="Helical" evidence="5">
    <location>
        <begin position="30"/>
        <end position="50"/>
    </location>
</feature>
<keyword evidence="8" id="KW-1185">Reference proteome</keyword>